<dbReference type="Gene3D" id="3.90.550.10">
    <property type="entry name" value="Spore Coat Polysaccharide Biosynthesis Protein SpsA, Chain A"/>
    <property type="match status" value="1"/>
</dbReference>
<gene>
    <name evidence="5" type="ORF">SAMN05216275_15619</name>
</gene>
<dbReference type="RefSeq" id="WP_143121306.1">
    <property type="nucleotide sequence ID" value="NZ_FOQY01000056.1"/>
</dbReference>
<name>A0A1I4F257_9ACTN</name>
<dbReference type="GO" id="GO:0005524">
    <property type="term" value="F:ATP binding"/>
    <property type="evidence" value="ECO:0007669"/>
    <property type="project" value="UniProtKB-KW"/>
</dbReference>
<proteinExistence type="predicted"/>
<keyword evidence="6" id="KW-1185">Reference proteome</keyword>
<dbReference type="EMBL" id="FOQY01000056">
    <property type="protein sequence ID" value="SFL12062.1"/>
    <property type="molecule type" value="Genomic_DNA"/>
</dbReference>
<feature type="compositionally biased region" description="Basic and acidic residues" evidence="4">
    <location>
        <begin position="143"/>
        <end position="175"/>
    </location>
</feature>
<evidence type="ECO:0000256" key="3">
    <source>
        <dbReference type="ARBA" id="ARBA00022840"/>
    </source>
</evidence>
<evidence type="ECO:0000256" key="4">
    <source>
        <dbReference type="SAM" id="MobiDB-lite"/>
    </source>
</evidence>
<dbReference type="GO" id="GO:0004812">
    <property type="term" value="F:aminoacyl-tRNA ligase activity"/>
    <property type="evidence" value="ECO:0007669"/>
    <property type="project" value="InterPro"/>
</dbReference>
<keyword evidence="1" id="KW-0436">Ligase</keyword>
<dbReference type="Proteomes" id="UP000199111">
    <property type="component" value="Unassembled WGS sequence"/>
</dbReference>
<protein>
    <submittedName>
        <fullName evidence="5">Uncharacterized protein</fullName>
    </submittedName>
</protein>
<dbReference type="Gene3D" id="1.20.120.1910">
    <property type="entry name" value="Cysteine-tRNA ligase, C-terminal anti-codon recognition domain"/>
    <property type="match status" value="1"/>
</dbReference>
<keyword evidence="3" id="KW-0067">ATP-binding</keyword>
<sequence length="434" mass="46320">MNEVPPHVTGLAEQRARARAGRDYAGADALRAKIEAEGWLVRDTGDGFELTPRPPFEVWPTVASVPEPGAGDRPPRQAGVADSGTVGSGAAASGTVGSGAAASGTVGSGAAGRDAASMDAGRVAEAADPSARPERLGDLDAERVAETEAAPRQKPEGSELVGRSDEDYHEGHPERTISSQLLWDASLAVSRLDETITPAEPHPPAVPPTVTVGLLVDGWPDDLRDCVRALVARTEARIIGLDLGNVDGAGVVLEELAEEFPRRVEAWHVAETPHWRGGTAEWGESRTKLLKLDSSDVHVVMETSTILDGDAITPLVKVLTDDVAAAGWKGVNPGADGHDWHDAEPGEVRGLLGHLFAVRRDAALAVGGFPEGARYYRNADLEFSLTLPGTLIALDRDLPVHQERHRGYHDVDPGYRDRESRRTYDRVLRLLQDT</sequence>
<evidence type="ECO:0000313" key="5">
    <source>
        <dbReference type="EMBL" id="SFL12062.1"/>
    </source>
</evidence>
<reference evidence="6" key="1">
    <citation type="submission" date="2016-10" db="EMBL/GenBank/DDBJ databases">
        <authorList>
            <person name="Varghese N."/>
            <person name="Submissions S."/>
        </authorList>
    </citation>
    <scope>NUCLEOTIDE SEQUENCE [LARGE SCALE GENOMIC DNA]</scope>
    <source>
        <strain evidence="6">CGMCC 4.2126</strain>
    </source>
</reference>
<dbReference type="SUPFAM" id="SSF53448">
    <property type="entry name" value="Nucleotide-diphospho-sugar transferases"/>
    <property type="match status" value="1"/>
</dbReference>
<dbReference type="AlphaFoldDB" id="A0A1I4F257"/>
<dbReference type="GeneID" id="96303600"/>
<evidence type="ECO:0000256" key="2">
    <source>
        <dbReference type="ARBA" id="ARBA00022741"/>
    </source>
</evidence>
<evidence type="ECO:0000313" key="6">
    <source>
        <dbReference type="Proteomes" id="UP000199111"/>
    </source>
</evidence>
<evidence type="ECO:0000256" key="1">
    <source>
        <dbReference type="ARBA" id="ARBA00022598"/>
    </source>
</evidence>
<dbReference type="SUPFAM" id="SSF47323">
    <property type="entry name" value="Anticodon-binding domain of a subclass of class I aminoacyl-tRNA synthetases"/>
    <property type="match status" value="1"/>
</dbReference>
<organism evidence="5 6">
    <name type="scientific">Streptosporangium canum</name>
    <dbReference type="NCBI Taxonomy" id="324952"/>
    <lineage>
        <taxon>Bacteria</taxon>
        <taxon>Bacillati</taxon>
        <taxon>Actinomycetota</taxon>
        <taxon>Actinomycetes</taxon>
        <taxon>Streptosporangiales</taxon>
        <taxon>Streptosporangiaceae</taxon>
        <taxon>Streptosporangium</taxon>
    </lineage>
</organism>
<keyword evidence="2" id="KW-0547">Nucleotide-binding</keyword>
<dbReference type="GO" id="GO:0006418">
    <property type="term" value="P:tRNA aminoacylation for protein translation"/>
    <property type="evidence" value="ECO:0007669"/>
    <property type="project" value="InterPro"/>
</dbReference>
<dbReference type="InterPro" id="IPR009080">
    <property type="entry name" value="tRNAsynth_Ia_anticodon-bd"/>
</dbReference>
<feature type="compositionally biased region" description="Low complexity" evidence="4">
    <location>
        <begin position="78"/>
        <end position="105"/>
    </location>
</feature>
<feature type="region of interest" description="Disordered" evidence="4">
    <location>
        <begin position="1"/>
        <end position="21"/>
    </location>
</feature>
<accession>A0A1I4F257</accession>
<feature type="region of interest" description="Disordered" evidence="4">
    <location>
        <begin position="62"/>
        <end position="113"/>
    </location>
</feature>
<feature type="region of interest" description="Disordered" evidence="4">
    <location>
        <begin position="143"/>
        <end position="179"/>
    </location>
</feature>
<dbReference type="InterPro" id="IPR029044">
    <property type="entry name" value="Nucleotide-diphossugar_trans"/>
</dbReference>